<dbReference type="KEGG" id="vg:16607149"/>
<dbReference type="EMBL" id="KC977571">
    <property type="protein sequence ID" value="AGO85362.1"/>
    <property type="molecule type" value="Genomic_DNA"/>
</dbReference>
<evidence type="ECO:0000313" key="1">
    <source>
        <dbReference type="EMBL" id="AGO85362.1"/>
    </source>
</evidence>
<dbReference type="GeneID" id="16607149"/>
<organism evidence="1 2">
    <name type="scientific">Pandoravirus salinus</name>
    <dbReference type="NCBI Taxonomy" id="1349410"/>
    <lineage>
        <taxon>Viruses</taxon>
        <taxon>Pandoravirus</taxon>
    </lineage>
</organism>
<dbReference type="RefSeq" id="YP_008438438.1">
    <property type="nucleotide sequence ID" value="NC_022098.1"/>
</dbReference>
<keyword evidence="2" id="KW-1185">Reference proteome</keyword>
<reference evidence="1 2" key="1">
    <citation type="journal article" date="2013" name="Science">
        <title>Pandoraviruses: amoeba viruses with genomes up to 2.5 Mb reaching that of parasitic eukaryotes.</title>
        <authorList>
            <person name="Philippe N."/>
            <person name="Legendre M."/>
            <person name="Doutre G."/>
            <person name="Coute Y."/>
            <person name="Poirot O."/>
            <person name="Lescot M."/>
            <person name="Arslan D."/>
            <person name="Seltzer V."/>
            <person name="Bertaux L."/>
            <person name="Bruley C."/>
            <person name="Garin J."/>
            <person name="Claverie J.M."/>
            <person name="Abergel C."/>
        </authorList>
    </citation>
    <scope>NUCLEOTIDE SEQUENCE [LARGE SCALE GENOMIC DNA]</scope>
</reference>
<name>S4W3U8_9VIRU</name>
<dbReference type="Proteomes" id="UP000204584">
    <property type="component" value="Segment"/>
</dbReference>
<gene>
    <name evidence="1" type="ORF">psal_cds_1123</name>
</gene>
<protein>
    <submittedName>
        <fullName evidence="1">Uncharacterized protein</fullName>
    </submittedName>
</protein>
<proteinExistence type="predicted"/>
<sequence>MRTVKGLGAYWLGDPTVVFQHMIYGGRVLGGDEGEVASCSLVRESTRRCSCAATRFWLTTQKS</sequence>
<accession>S4W3U8</accession>
<evidence type="ECO:0000313" key="2">
    <source>
        <dbReference type="Proteomes" id="UP000204584"/>
    </source>
</evidence>